<dbReference type="SUPFAM" id="SSF48239">
    <property type="entry name" value="Terpenoid cyclases/Protein prenyltransferases"/>
    <property type="match status" value="1"/>
</dbReference>
<dbReference type="SUPFAM" id="SSF48576">
    <property type="entry name" value="Terpenoid synthases"/>
    <property type="match status" value="1"/>
</dbReference>
<dbReference type="InterPro" id="IPR008930">
    <property type="entry name" value="Terpenoid_cyclase/PrenylTrfase"/>
</dbReference>
<comment type="caution">
    <text evidence="1">The sequence shown here is derived from an EMBL/GenBank/DDBJ whole genome shotgun (WGS) entry which is preliminary data.</text>
</comment>
<name>A0A438FFF2_VITVI</name>
<reference evidence="1 2" key="1">
    <citation type="journal article" date="2018" name="PLoS Genet.">
        <title>Population sequencing reveals clonal diversity and ancestral inbreeding in the grapevine cultivar Chardonnay.</title>
        <authorList>
            <person name="Roach M.J."/>
            <person name="Johnson D.L."/>
            <person name="Bohlmann J."/>
            <person name="van Vuuren H.J."/>
            <person name="Jones S.J."/>
            <person name="Pretorius I.S."/>
            <person name="Schmidt S.A."/>
            <person name="Borneman A.R."/>
        </authorList>
    </citation>
    <scope>NUCLEOTIDE SEQUENCE [LARGE SCALE GENOMIC DNA]</scope>
    <source>
        <strain evidence="2">cv. Chardonnay</strain>
        <tissue evidence="1">Leaf</tissue>
    </source>
</reference>
<dbReference type="InterPro" id="IPR036965">
    <property type="entry name" value="Terpene_synth_N_sf"/>
</dbReference>
<dbReference type="PANTHER" id="PTHR31225">
    <property type="entry name" value="OS04G0344100 PROTEIN-RELATED"/>
    <property type="match status" value="1"/>
</dbReference>
<evidence type="ECO:0000313" key="1">
    <source>
        <dbReference type="EMBL" id="RVW58719.1"/>
    </source>
</evidence>
<evidence type="ECO:0000313" key="2">
    <source>
        <dbReference type="Proteomes" id="UP000288805"/>
    </source>
</evidence>
<gene>
    <name evidence="1" type="primary">NES1_11</name>
    <name evidence="1" type="ORF">CK203_102680</name>
</gene>
<dbReference type="PANTHER" id="PTHR31225:SF234">
    <property type="entry name" value="TERPENE SYNTHASE 4-RELATED"/>
    <property type="match status" value="1"/>
</dbReference>
<dbReference type="GO" id="GO:0000287">
    <property type="term" value="F:magnesium ion binding"/>
    <property type="evidence" value="ECO:0007669"/>
    <property type="project" value="InterPro"/>
</dbReference>
<sequence>MSTAHTWSVAEDHNLVSVPSKNDNHLYAQYSSLTVKFASPFSLYVYISIRSYARFSLFNFLSLTIFLNLEEVKSVLNEVGEGTFEVLLMIDAIQRLGIDYHFHDEIEAILQRFRLLRQEGYYVTADVFNFKDKKGKFEEKLGNYIPFFSSILCNAFLVEAKWFVVGHVPKTDDYLKNGIISSGVHVLVHMFFLLGHGITKRNVGIVDDFRGIISFAATILRLWDDLGSAKDSQIGNDILSSWLATNTGITLPRMRNQDGHDGSYIECYMKEHPGTPIENARCHVMHTISETWKLLNQQCLAPNPFSTCFTKACLNVARMVPLMYSYDDNQCLPSLEEHMKSLVEASVSSQSIPPSRITLLKVHL</sequence>
<dbReference type="Gene3D" id="1.10.600.10">
    <property type="entry name" value="Farnesyl Diphosphate Synthase"/>
    <property type="match status" value="1"/>
</dbReference>
<accession>A0A438FFF2</accession>
<proteinExistence type="predicted"/>
<dbReference type="InterPro" id="IPR050148">
    <property type="entry name" value="Terpene_synthase-like"/>
</dbReference>
<dbReference type="GO" id="GO:0010333">
    <property type="term" value="F:terpene synthase activity"/>
    <property type="evidence" value="ECO:0007669"/>
    <property type="project" value="InterPro"/>
</dbReference>
<organism evidence="1 2">
    <name type="scientific">Vitis vinifera</name>
    <name type="common">Grape</name>
    <dbReference type="NCBI Taxonomy" id="29760"/>
    <lineage>
        <taxon>Eukaryota</taxon>
        <taxon>Viridiplantae</taxon>
        <taxon>Streptophyta</taxon>
        <taxon>Embryophyta</taxon>
        <taxon>Tracheophyta</taxon>
        <taxon>Spermatophyta</taxon>
        <taxon>Magnoliopsida</taxon>
        <taxon>eudicotyledons</taxon>
        <taxon>Gunneridae</taxon>
        <taxon>Pentapetalae</taxon>
        <taxon>rosids</taxon>
        <taxon>Vitales</taxon>
        <taxon>Vitaceae</taxon>
        <taxon>Viteae</taxon>
        <taxon>Vitis</taxon>
    </lineage>
</organism>
<protein>
    <submittedName>
        <fullName evidence="1">(3S,6E)-nerolidol synthase 1</fullName>
    </submittedName>
</protein>
<dbReference type="AlphaFoldDB" id="A0A438FFF2"/>
<dbReference type="Gene3D" id="1.50.10.130">
    <property type="entry name" value="Terpene synthase, N-terminal domain"/>
    <property type="match status" value="1"/>
</dbReference>
<dbReference type="GO" id="GO:0016114">
    <property type="term" value="P:terpenoid biosynthetic process"/>
    <property type="evidence" value="ECO:0007669"/>
    <property type="project" value="InterPro"/>
</dbReference>
<dbReference type="Pfam" id="PF19086">
    <property type="entry name" value="Terpene_syn_C_2"/>
    <property type="match status" value="1"/>
</dbReference>
<dbReference type="EMBL" id="QGNW01000930">
    <property type="protein sequence ID" value="RVW58719.1"/>
    <property type="molecule type" value="Genomic_DNA"/>
</dbReference>
<dbReference type="InterPro" id="IPR008949">
    <property type="entry name" value="Isoprenoid_synthase_dom_sf"/>
</dbReference>
<dbReference type="Proteomes" id="UP000288805">
    <property type="component" value="Unassembled WGS sequence"/>
</dbReference>